<sequence length="80" mass="9223">MSKSYYGSELQNLREDKKIRAKEFKEASGNRNIQRMIVNAEMLGSMPRDAQDKVLQCALVTYDLMESLVVLIEENIKNPE</sequence>
<dbReference type="Proteomes" id="UP000324632">
    <property type="component" value="Chromosome 13"/>
</dbReference>
<comment type="caution">
    <text evidence="1">The sequence shown here is derived from an EMBL/GenBank/DDBJ whole genome shotgun (WGS) entry which is preliminary data.</text>
</comment>
<dbReference type="AlphaFoldDB" id="A0A5A9NSE9"/>
<keyword evidence="2" id="KW-1185">Reference proteome</keyword>
<evidence type="ECO:0000313" key="1">
    <source>
        <dbReference type="EMBL" id="KAA0712882.1"/>
    </source>
</evidence>
<dbReference type="EMBL" id="SOYY01000013">
    <property type="protein sequence ID" value="KAA0712882.1"/>
    <property type="molecule type" value="Genomic_DNA"/>
</dbReference>
<accession>A0A5A9NSE9</accession>
<protein>
    <submittedName>
        <fullName evidence="1">Uncharacterized protein</fullName>
    </submittedName>
</protein>
<evidence type="ECO:0000313" key="2">
    <source>
        <dbReference type="Proteomes" id="UP000324632"/>
    </source>
</evidence>
<gene>
    <name evidence="1" type="ORF">E1301_Tti005039</name>
</gene>
<reference evidence="1 2" key="1">
    <citation type="journal article" date="2019" name="Mol. Ecol. Resour.">
        <title>Chromosome-level genome assembly of Triplophysa tibetana, a fish adapted to the harsh high-altitude environment of the Tibetan Plateau.</title>
        <authorList>
            <person name="Yang X."/>
            <person name="Liu H."/>
            <person name="Ma Z."/>
            <person name="Zou Y."/>
            <person name="Zou M."/>
            <person name="Mao Y."/>
            <person name="Li X."/>
            <person name="Wang H."/>
            <person name="Chen T."/>
            <person name="Wang W."/>
            <person name="Yang R."/>
        </authorList>
    </citation>
    <scope>NUCLEOTIDE SEQUENCE [LARGE SCALE GENOMIC DNA]</scope>
    <source>
        <strain evidence="1">TTIB1903HZAU</strain>
        <tissue evidence="1">Muscle</tissue>
    </source>
</reference>
<organism evidence="1 2">
    <name type="scientific">Triplophysa tibetana</name>
    <dbReference type="NCBI Taxonomy" id="1572043"/>
    <lineage>
        <taxon>Eukaryota</taxon>
        <taxon>Metazoa</taxon>
        <taxon>Chordata</taxon>
        <taxon>Craniata</taxon>
        <taxon>Vertebrata</taxon>
        <taxon>Euteleostomi</taxon>
        <taxon>Actinopterygii</taxon>
        <taxon>Neopterygii</taxon>
        <taxon>Teleostei</taxon>
        <taxon>Ostariophysi</taxon>
        <taxon>Cypriniformes</taxon>
        <taxon>Nemacheilidae</taxon>
        <taxon>Triplophysa</taxon>
    </lineage>
</organism>
<name>A0A5A9NSE9_9TELE</name>
<proteinExistence type="predicted"/>